<dbReference type="EMBL" id="FUZT01000002">
    <property type="protein sequence ID" value="SKC46250.1"/>
    <property type="molecule type" value="Genomic_DNA"/>
</dbReference>
<dbReference type="GO" id="GO:0015744">
    <property type="term" value="P:succinate transport"/>
    <property type="evidence" value="ECO:0007669"/>
    <property type="project" value="TreeGrafter"/>
</dbReference>
<dbReference type="InterPro" id="IPR050539">
    <property type="entry name" value="ThrE_Dicarb/AminoAcid_Exp"/>
</dbReference>
<feature type="transmembrane region" description="Helical" evidence="8">
    <location>
        <begin position="28"/>
        <end position="45"/>
    </location>
</feature>
<dbReference type="RefSeq" id="WP_170917276.1">
    <property type="nucleotide sequence ID" value="NZ_FUZT01000002.1"/>
</dbReference>
<feature type="domain" description="Threonine/Serine exporter ThrE" evidence="9">
    <location>
        <begin position="7"/>
        <end position="132"/>
    </location>
</feature>
<dbReference type="PANTHER" id="PTHR34390">
    <property type="entry name" value="UPF0442 PROTEIN YJJB-RELATED"/>
    <property type="match status" value="1"/>
</dbReference>
<comment type="subcellular location">
    <subcellularLocation>
        <location evidence="1">Cell membrane</location>
        <topology evidence="1">Multi-pass membrane protein</topology>
    </subcellularLocation>
</comment>
<dbReference type="GO" id="GO:0005886">
    <property type="term" value="C:plasma membrane"/>
    <property type="evidence" value="ECO:0007669"/>
    <property type="project" value="UniProtKB-SubCell"/>
</dbReference>
<comment type="similarity">
    <text evidence="7">Belongs to the ThrE exporter (TC 2.A.79) family.</text>
</comment>
<keyword evidence="11" id="KW-1185">Reference proteome</keyword>
<gene>
    <name evidence="10" type="ORF">SAMN02194393_00910</name>
</gene>
<feature type="transmembrane region" description="Helical" evidence="8">
    <location>
        <begin position="51"/>
        <end position="71"/>
    </location>
</feature>
<evidence type="ECO:0000256" key="7">
    <source>
        <dbReference type="ARBA" id="ARBA00034125"/>
    </source>
</evidence>
<sequence>MAYYKHFIFAILSTVGFSVLFNVPKKSIFYAGLTGGIGWTLYIYAKDLTMSSTFSVFLASTFVGILGEVFARIDKKPVTTFVIPGIVPLVPGYTIYLSMINLINQEFYRAVEFGTEAVFTSGAISVGIIFVTSGARIIKEKRKK</sequence>
<dbReference type="STRING" id="36842.SAMN02194393_00910"/>
<evidence type="ECO:0000256" key="6">
    <source>
        <dbReference type="ARBA" id="ARBA00023136"/>
    </source>
</evidence>
<evidence type="ECO:0000256" key="5">
    <source>
        <dbReference type="ARBA" id="ARBA00022989"/>
    </source>
</evidence>
<evidence type="ECO:0000256" key="2">
    <source>
        <dbReference type="ARBA" id="ARBA00022475"/>
    </source>
</evidence>
<feature type="transmembrane region" description="Helical" evidence="8">
    <location>
        <begin position="6"/>
        <end position="23"/>
    </location>
</feature>
<feature type="transmembrane region" description="Helical" evidence="8">
    <location>
        <begin position="78"/>
        <end position="97"/>
    </location>
</feature>
<keyword evidence="3" id="KW-0997">Cell inner membrane</keyword>
<dbReference type="InterPro" id="IPR024528">
    <property type="entry name" value="ThrE_2"/>
</dbReference>
<dbReference type="Pfam" id="PF12821">
    <property type="entry name" value="ThrE_2"/>
    <property type="match status" value="1"/>
</dbReference>
<evidence type="ECO:0000313" key="11">
    <source>
        <dbReference type="Proteomes" id="UP000190285"/>
    </source>
</evidence>
<evidence type="ECO:0000313" key="10">
    <source>
        <dbReference type="EMBL" id="SKC46250.1"/>
    </source>
</evidence>
<keyword evidence="4 8" id="KW-0812">Transmembrane</keyword>
<reference evidence="10 11" key="1">
    <citation type="submission" date="2017-02" db="EMBL/GenBank/DDBJ databases">
        <authorList>
            <person name="Peterson S.W."/>
        </authorList>
    </citation>
    <scope>NUCLEOTIDE SEQUENCE [LARGE SCALE GENOMIC DNA]</scope>
    <source>
        <strain evidence="10 11">M1</strain>
    </source>
</reference>
<keyword evidence="5 8" id="KW-1133">Transmembrane helix</keyword>
<evidence type="ECO:0000256" key="3">
    <source>
        <dbReference type="ARBA" id="ARBA00022519"/>
    </source>
</evidence>
<evidence type="ECO:0000256" key="8">
    <source>
        <dbReference type="SAM" id="Phobius"/>
    </source>
</evidence>
<evidence type="ECO:0000256" key="4">
    <source>
        <dbReference type="ARBA" id="ARBA00022692"/>
    </source>
</evidence>
<protein>
    <submittedName>
        <fullName evidence="10">Uncharacterized membrane protein YjjB, DUF3815 family</fullName>
    </submittedName>
</protein>
<dbReference type="AlphaFoldDB" id="A0A1T5J4B3"/>
<keyword evidence="6 8" id="KW-0472">Membrane</keyword>
<dbReference type="PANTHER" id="PTHR34390:SF1">
    <property type="entry name" value="SUCCINATE TRANSPORTER SUBUNIT YJJB-RELATED"/>
    <property type="match status" value="1"/>
</dbReference>
<dbReference type="Proteomes" id="UP000190285">
    <property type="component" value="Unassembled WGS sequence"/>
</dbReference>
<proteinExistence type="inferred from homology"/>
<name>A0A1T5J4B3_9FIRM</name>
<keyword evidence="2" id="KW-1003">Cell membrane</keyword>
<evidence type="ECO:0000256" key="1">
    <source>
        <dbReference type="ARBA" id="ARBA00004651"/>
    </source>
</evidence>
<organism evidence="10 11">
    <name type="scientific">Maledivibacter halophilus</name>
    <dbReference type="NCBI Taxonomy" id="36842"/>
    <lineage>
        <taxon>Bacteria</taxon>
        <taxon>Bacillati</taxon>
        <taxon>Bacillota</taxon>
        <taxon>Clostridia</taxon>
        <taxon>Peptostreptococcales</taxon>
        <taxon>Caminicellaceae</taxon>
        <taxon>Maledivibacter</taxon>
    </lineage>
</organism>
<feature type="transmembrane region" description="Helical" evidence="8">
    <location>
        <begin position="117"/>
        <end position="138"/>
    </location>
</feature>
<accession>A0A1T5J4B3</accession>
<evidence type="ECO:0000259" key="9">
    <source>
        <dbReference type="Pfam" id="PF12821"/>
    </source>
</evidence>